<feature type="compositionally biased region" description="Basic and acidic residues" evidence="2">
    <location>
        <begin position="17"/>
        <end position="33"/>
    </location>
</feature>
<keyword evidence="1" id="KW-0175">Coiled coil</keyword>
<sequence>MVSSDSSYHTGGPGVTEDDKASFEGRHHRDETTHMQSTGTGTTNVGSGSMGWGSMGATSTMTGGTLSATSGMDSSYSSGTMTGHDMGTTQSDTSTRMGSPGAAADVRTAQAASTGRDPHAERMHDASSETGVHGAAGSVGGMQQGSRHDSGSAQDTIEVLKDLIETCKDGEYGFQQCADHAKREDLRSMFRERAEDCRRGATQLQDHIRRLGGEVPDGGSMLGSVHRGWVATKAAMTSYDDKAMLEEAERGEDNALARYRKALQKPLPEPVRELVQRQCDGVQRNHDQVKRLRDQLRAQS</sequence>
<feature type="region of interest" description="Disordered" evidence="2">
    <location>
        <begin position="1"/>
        <end position="153"/>
    </location>
</feature>
<evidence type="ECO:0000313" key="5">
    <source>
        <dbReference type="Proteomes" id="UP000297564"/>
    </source>
</evidence>
<dbReference type="CDD" id="cd00657">
    <property type="entry name" value="Ferritin_like"/>
    <property type="match status" value="1"/>
</dbReference>
<dbReference type="Proteomes" id="UP000297564">
    <property type="component" value="Unassembled WGS sequence"/>
</dbReference>
<feature type="domain" description="DUF2383" evidence="3">
    <location>
        <begin position="155"/>
        <end position="265"/>
    </location>
</feature>
<dbReference type="AlphaFoldDB" id="A0A4Z0BNL4"/>
<keyword evidence="5" id="KW-1185">Reference proteome</keyword>
<dbReference type="Pfam" id="PF09537">
    <property type="entry name" value="DUF2383"/>
    <property type="match status" value="1"/>
</dbReference>
<dbReference type="NCBIfam" id="TIGR02284">
    <property type="entry name" value="PA2169 family four-helix-bundle protein"/>
    <property type="match status" value="1"/>
</dbReference>
<proteinExistence type="predicted"/>
<dbReference type="InterPro" id="IPR019052">
    <property type="entry name" value="DUF2383"/>
</dbReference>
<dbReference type="EMBL" id="SMLL01000004">
    <property type="protein sequence ID" value="TFZ00020.1"/>
    <property type="molecule type" value="Genomic_DNA"/>
</dbReference>
<protein>
    <submittedName>
        <fullName evidence="4">PA2169 family four-helix-bundle protein</fullName>
    </submittedName>
</protein>
<organism evidence="4 5">
    <name type="scientific">Ramlibacter rhizophilus</name>
    <dbReference type="NCBI Taxonomy" id="1781167"/>
    <lineage>
        <taxon>Bacteria</taxon>
        <taxon>Pseudomonadati</taxon>
        <taxon>Pseudomonadota</taxon>
        <taxon>Betaproteobacteria</taxon>
        <taxon>Burkholderiales</taxon>
        <taxon>Comamonadaceae</taxon>
        <taxon>Ramlibacter</taxon>
    </lineage>
</organism>
<dbReference type="InterPro" id="IPR012347">
    <property type="entry name" value="Ferritin-like"/>
</dbReference>
<reference evidence="4 5" key="1">
    <citation type="submission" date="2019-03" db="EMBL/GenBank/DDBJ databases">
        <title>Ramlibacter rhizophilus CCTCC AB2015357, whole genome shotgun sequence.</title>
        <authorList>
            <person name="Zhang X."/>
            <person name="Feng G."/>
            <person name="Zhu H."/>
        </authorList>
    </citation>
    <scope>NUCLEOTIDE SEQUENCE [LARGE SCALE GENOMIC DNA]</scope>
    <source>
        <strain evidence="4 5">CCTCC AB2015357</strain>
    </source>
</reference>
<comment type="caution">
    <text evidence="4">The sequence shown here is derived from an EMBL/GenBank/DDBJ whole genome shotgun (WGS) entry which is preliminary data.</text>
</comment>
<feature type="compositionally biased region" description="Basic and acidic residues" evidence="2">
    <location>
        <begin position="116"/>
        <end position="127"/>
    </location>
</feature>
<feature type="compositionally biased region" description="Polar residues" evidence="2">
    <location>
        <begin position="73"/>
        <end position="97"/>
    </location>
</feature>
<evidence type="ECO:0000259" key="3">
    <source>
        <dbReference type="Pfam" id="PF09537"/>
    </source>
</evidence>
<feature type="compositionally biased region" description="Low complexity" evidence="2">
    <location>
        <begin position="38"/>
        <end position="47"/>
    </location>
</feature>
<dbReference type="InterPro" id="IPR011971">
    <property type="entry name" value="CHP02284"/>
</dbReference>
<feature type="compositionally biased region" description="Low complexity" evidence="2">
    <location>
        <begin position="55"/>
        <end position="72"/>
    </location>
</feature>
<accession>A0A4Z0BNL4</accession>
<evidence type="ECO:0000313" key="4">
    <source>
        <dbReference type="EMBL" id="TFZ00020.1"/>
    </source>
</evidence>
<dbReference type="SUPFAM" id="SSF47240">
    <property type="entry name" value="Ferritin-like"/>
    <property type="match status" value="1"/>
</dbReference>
<dbReference type="Gene3D" id="1.20.1260.10">
    <property type="match status" value="1"/>
</dbReference>
<evidence type="ECO:0000256" key="2">
    <source>
        <dbReference type="SAM" id="MobiDB-lite"/>
    </source>
</evidence>
<name>A0A4Z0BNL4_9BURK</name>
<dbReference type="OrthoDB" id="282393at2"/>
<feature type="coiled-coil region" evidence="1">
    <location>
        <begin position="245"/>
        <end position="299"/>
    </location>
</feature>
<dbReference type="InterPro" id="IPR009078">
    <property type="entry name" value="Ferritin-like_SF"/>
</dbReference>
<evidence type="ECO:0000256" key="1">
    <source>
        <dbReference type="SAM" id="Coils"/>
    </source>
</evidence>
<gene>
    <name evidence="4" type="ORF">EZ242_10560</name>
</gene>